<name>A0A0M3I4H8_ASCLU</name>
<dbReference type="SUPFAM" id="SSF51445">
    <property type="entry name" value="(Trans)glycosidases"/>
    <property type="match status" value="2"/>
</dbReference>
<proteinExistence type="inferred from homology"/>
<dbReference type="GO" id="GO:0005576">
    <property type="term" value="C:extracellular region"/>
    <property type="evidence" value="ECO:0007669"/>
    <property type="project" value="TreeGrafter"/>
</dbReference>
<dbReference type="WBParaSite" id="ALUE_0001169501-mRNA-1">
    <property type="protein sequence ID" value="ALUE_0001169501-mRNA-1"/>
    <property type="gene ID" value="ALUE_0001169501"/>
</dbReference>
<dbReference type="GO" id="GO:0005975">
    <property type="term" value="P:carbohydrate metabolic process"/>
    <property type="evidence" value="ECO:0007669"/>
    <property type="project" value="InterPro"/>
</dbReference>
<dbReference type="GO" id="GO:0008061">
    <property type="term" value="F:chitin binding"/>
    <property type="evidence" value="ECO:0007669"/>
    <property type="project" value="InterPro"/>
</dbReference>
<evidence type="ECO:0000256" key="3">
    <source>
        <dbReference type="ARBA" id="ARBA00023295"/>
    </source>
</evidence>
<feature type="compositionally biased region" description="Low complexity" evidence="6">
    <location>
        <begin position="458"/>
        <end position="478"/>
    </location>
</feature>
<dbReference type="PROSITE" id="PS51910">
    <property type="entry name" value="GH18_2"/>
    <property type="match status" value="1"/>
</dbReference>
<dbReference type="GO" id="GO:0004568">
    <property type="term" value="F:chitinase activity"/>
    <property type="evidence" value="ECO:0007669"/>
    <property type="project" value="UniProtKB-ARBA"/>
</dbReference>
<evidence type="ECO:0000256" key="1">
    <source>
        <dbReference type="ARBA" id="ARBA00022801"/>
    </source>
</evidence>
<feature type="domain" description="GH18" evidence="7">
    <location>
        <begin position="21"/>
        <end position="443"/>
    </location>
</feature>
<accession>A0A0M3I4H8</accession>
<protein>
    <submittedName>
        <fullName evidence="9">GH18 domain-containing protein</fullName>
    </submittedName>
</protein>
<dbReference type="InterPro" id="IPR029070">
    <property type="entry name" value="Chitinase_insertion_sf"/>
</dbReference>
<dbReference type="InterPro" id="IPR050314">
    <property type="entry name" value="Glycosyl_Hydrlase_18"/>
</dbReference>
<dbReference type="SUPFAM" id="SSF54556">
    <property type="entry name" value="Chitinase insertion domain"/>
    <property type="match status" value="1"/>
</dbReference>
<dbReference type="AlphaFoldDB" id="A0A0M3I4H8"/>
<dbReference type="PANTHER" id="PTHR11177:SF400">
    <property type="entry name" value="ENDOCHITINASE-RELATED"/>
    <property type="match status" value="1"/>
</dbReference>
<organism evidence="8 9">
    <name type="scientific">Ascaris lumbricoides</name>
    <name type="common">Giant roundworm</name>
    <dbReference type="NCBI Taxonomy" id="6252"/>
    <lineage>
        <taxon>Eukaryota</taxon>
        <taxon>Metazoa</taxon>
        <taxon>Ecdysozoa</taxon>
        <taxon>Nematoda</taxon>
        <taxon>Chromadorea</taxon>
        <taxon>Rhabditida</taxon>
        <taxon>Spirurina</taxon>
        <taxon>Ascaridomorpha</taxon>
        <taxon>Ascaridoidea</taxon>
        <taxon>Ascarididae</taxon>
        <taxon>Ascaris</taxon>
    </lineage>
</organism>
<dbReference type="PANTHER" id="PTHR11177">
    <property type="entry name" value="CHITINASE"/>
    <property type="match status" value="1"/>
</dbReference>
<feature type="region of interest" description="Disordered" evidence="6">
    <location>
        <begin position="448"/>
        <end position="483"/>
    </location>
</feature>
<evidence type="ECO:0000256" key="6">
    <source>
        <dbReference type="SAM" id="MobiDB-lite"/>
    </source>
</evidence>
<dbReference type="InterPro" id="IPR017853">
    <property type="entry name" value="GH"/>
</dbReference>
<dbReference type="InterPro" id="IPR001579">
    <property type="entry name" value="Glyco_hydro_18_chit_AS"/>
</dbReference>
<sequence length="513" mass="58355">MGLIHDHTKRIQPEYFPVSVRLQPIPTRSWKVMERAKYSPEDYIPGLCTHILYAFAWMSDDFTIRAFDPADLPSEWSGIGMYARVNRLKITDPELQTLLSIGGWNFGTQLFKQMSHNRTGRSKFISSVIEFVREHDFDGVDIDWEYPKGYDDILNYALLIKQMSHNRTGRSKFISSVIEFVREHDFDGVDIDWEYPKGYDDILNYALLIKELRERFDEEFSSGRRNRLLLTAAVSANEETIQSAYNISAISKYVDFILLMSYDFHGAWETETGIHNALYARQNETAEHKTWNIDWAANYWAKEGMPREKIVIGIATYGRGWTLKSSQRDGIGSLGTASKATKFIGESGVAAYYEVALCEMLADRAERRWEPENQVPYLVYKDQWFTYDDLESVKKKMAWLKEQRFGGAFVWTLDFDDFNGRCGSSSEGAYPLVGMVAHELAGMDLSPVKDTAGSQDTVGSQSSSATPTSTKSPTVTGSQTQSLDERTACELHADGFYPLPKSLSKFLLCLKGV</sequence>
<comment type="similarity">
    <text evidence="5">Belongs to the glycosyl hydrolase 18 family.</text>
</comment>
<dbReference type="InterPro" id="IPR001223">
    <property type="entry name" value="Glyco_hydro18_cat"/>
</dbReference>
<dbReference type="SMART" id="SM00636">
    <property type="entry name" value="Glyco_18"/>
    <property type="match status" value="1"/>
</dbReference>
<keyword evidence="1 4" id="KW-0378">Hydrolase</keyword>
<dbReference type="GO" id="GO:0006032">
    <property type="term" value="P:chitin catabolic process"/>
    <property type="evidence" value="ECO:0007669"/>
    <property type="project" value="UniProtKB-ARBA"/>
</dbReference>
<dbReference type="PROSITE" id="PS01095">
    <property type="entry name" value="GH18_1"/>
    <property type="match status" value="2"/>
</dbReference>
<dbReference type="InterPro" id="IPR011583">
    <property type="entry name" value="Chitinase_II/V-like_cat"/>
</dbReference>
<dbReference type="Gene3D" id="3.20.20.80">
    <property type="entry name" value="Glycosidases"/>
    <property type="match status" value="3"/>
</dbReference>
<evidence type="ECO:0000313" key="8">
    <source>
        <dbReference type="Proteomes" id="UP000036681"/>
    </source>
</evidence>
<reference evidence="9" key="1">
    <citation type="submission" date="2017-02" db="UniProtKB">
        <authorList>
            <consortium name="WormBaseParasite"/>
        </authorList>
    </citation>
    <scope>IDENTIFICATION</scope>
</reference>
<dbReference type="Proteomes" id="UP000036681">
    <property type="component" value="Unplaced"/>
</dbReference>
<dbReference type="Pfam" id="PF00704">
    <property type="entry name" value="Glyco_hydro_18"/>
    <property type="match status" value="1"/>
</dbReference>
<evidence type="ECO:0000256" key="4">
    <source>
        <dbReference type="RuleBase" id="RU000489"/>
    </source>
</evidence>
<evidence type="ECO:0000256" key="5">
    <source>
        <dbReference type="RuleBase" id="RU004453"/>
    </source>
</evidence>
<evidence type="ECO:0000256" key="2">
    <source>
        <dbReference type="ARBA" id="ARBA00023157"/>
    </source>
</evidence>
<keyword evidence="8" id="KW-1185">Reference proteome</keyword>
<evidence type="ECO:0000313" key="9">
    <source>
        <dbReference type="WBParaSite" id="ALUE_0001169501-mRNA-1"/>
    </source>
</evidence>
<keyword evidence="3 4" id="KW-0326">Glycosidase</keyword>
<evidence type="ECO:0000259" key="7">
    <source>
        <dbReference type="PROSITE" id="PS51910"/>
    </source>
</evidence>
<keyword evidence="2" id="KW-1015">Disulfide bond</keyword>
<dbReference type="FunFam" id="3.20.20.80:FF:000007">
    <property type="entry name" value="Acidic mammalian chitinase"/>
    <property type="match status" value="1"/>
</dbReference>